<dbReference type="SUPFAM" id="SSF52540">
    <property type="entry name" value="P-loop containing nucleoside triphosphate hydrolases"/>
    <property type="match status" value="1"/>
</dbReference>
<reference evidence="3" key="1">
    <citation type="journal article" date="2019" name="Int. J. Syst. Evol. Microbiol.">
        <title>The Global Catalogue of Microorganisms (GCM) 10K type strain sequencing project: providing services to taxonomists for standard genome sequencing and annotation.</title>
        <authorList>
            <consortium name="The Broad Institute Genomics Platform"/>
            <consortium name="The Broad Institute Genome Sequencing Center for Infectious Disease"/>
            <person name="Wu L."/>
            <person name="Ma J."/>
        </authorList>
    </citation>
    <scope>NUCLEOTIDE SEQUENCE [LARGE SCALE GENOMIC DNA]</scope>
    <source>
        <strain evidence="3">JCM 3369</strain>
    </source>
</reference>
<evidence type="ECO:0000313" key="2">
    <source>
        <dbReference type="EMBL" id="MFC6880049.1"/>
    </source>
</evidence>
<keyword evidence="3" id="KW-1185">Reference proteome</keyword>
<dbReference type="RefSeq" id="WP_378045111.1">
    <property type="nucleotide sequence ID" value="NZ_JBHSXE010000001.1"/>
</dbReference>
<organism evidence="2 3">
    <name type="scientific">Actinomadura yumaensis</name>
    <dbReference type="NCBI Taxonomy" id="111807"/>
    <lineage>
        <taxon>Bacteria</taxon>
        <taxon>Bacillati</taxon>
        <taxon>Actinomycetota</taxon>
        <taxon>Actinomycetes</taxon>
        <taxon>Streptosporangiales</taxon>
        <taxon>Thermomonosporaceae</taxon>
        <taxon>Actinomadura</taxon>
    </lineage>
</organism>
<gene>
    <name evidence="2" type="ORF">ACFQKB_09765</name>
</gene>
<sequence length="436" mass="47779">MAAVPAGSPPIVYLHVGAPKSGTTFVQGLLWHNAPVLAEHGVLMPGGSFAAHVRATRDLRGLRPEPDDPAPDWEGGWDELVAQVKASDARVAVISNEVISAATAEQAERAVASLAPAEVHVVYSARDLAGLLPSEWQEYVKHRFHYDFEHWLREVVDGPRDDAAAAWFWRVHDIPEVLARWSAHVPPERVHVLTMPRPGAPRELLWERFAGLIGVDPAVADLSEARANASLSWTETELLRRVNGAVDPDAPMWLYHRLVTDVLALKMLPGMGAPGRVPLPADRREWAGKRAHEMVEAIRSAGYDVVGDLGELLPDASAGAAPVPPPSDADLLDAASHTILALLDRVSALREELGDLHRRRAEQDRTALPKLMARHLSERNQAVWKMRVGYWHLVERIKGIEPRPLPEHPAPAGEDGDENAEAADTGPVLTRRAETR</sequence>
<evidence type="ECO:0000313" key="3">
    <source>
        <dbReference type="Proteomes" id="UP001596380"/>
    </source>
</evidence>
<comment type="caution">
    <text evidence="2">The sequence shown here is derived from an EMBL/GenBank/DDBJ whole genome shotgun (WGS) entry which is preliminary data.</text>
</comment>
<evidence type="ECO:0008006" key="4">
    <source>
        <dbReference type="Google" id="ProtNLM"/>
    </source>
</evidence>
<evidence type="ECO:0000256" key="1">
    <source>
        <dbReference type="SAM" id="MobiDB-lite"/>
    </source>
</evidence>
<feature type="region of interest" description="Disordered" evidence="1">
    <location>
        <begin position="401"/>
        <end position="436"/>
    </location>
</feature>
<name>A0ABW2CEX1_9ACTN</name>
<dbReference type="Proteomes" id="UP001596380">
    <property type="component" value="Unassembled WGS sequence"/>
</dbReference>
<dbReference type="Gene3D" id="3.40.50.300">
    <property type="entry name" value="P-loop containing nucleotide triphosphate hydrolases"/>
    <property type="match status" value="1"/>
</dbReference>
<dbReference type="EMBL" id="JBHSXS010000004">
    <property type="protein sequence ID" value="MFC6880049.1"/>
    <property type="molecule type" value="Genomic_DNA"/>
</dbReference>
<dbReference type="InterPro" id="IPR027417">
    <property type="entry name" value="P-loop_NTPase"/>
</dbReference>
<accession>A0ABW2CEX1</accession>
<protein>
    <recommendedName>
        <fullName evidence="4">Sulfotransferase family protein</fullName>
    </recommendedName>
</protein>
<proteinExistence type="predicted"/>